<accession>A0A8B6BEB5</accession>
<dbReference type="AlphaFoldDB" id="A0A8B6BEB5"/>
<name>A0A8B6BEB5_MYTGA</name>
<evidence type="ECO:0000259" key="3">
    <source>
        <dbReference type="PROSITE" id="PS50108"/>
    </source>
</evidence>
<evidence type="ECO:0000256" key="2">
    <source>
        <dbReference type="SAM" id="MobiDB-lite"/>
    </source>
</evidence>
<gene>
    <name evidence="4" type="ORF">MGAL_10B030527</name>
</gene>
<reference evidence="4" key="1">
    <citation type="submission" date="2018-11" db="EMBL/GenBank/DDBJ databases">
        <authorList>
            <person name="Alioto T."/>
            <person name="Alioto T."/>
        </authorList>
    </citation>
    <scope>NUCLEOTIDE SEQUENCE</scope>
</reference>
<evidence type="ECO:0000256" key="1">
    <source>
        <dbReference type="SAM" id="Coils"/>
    </source>
</evidence>
<proteinExistence type="predicted"/>
<dbReference type="Proteomes" id="UP000596742">
    <property type="component" value="Unassembled WGS sequence"/>
</dbReference>
<sequence length="384" mass="44264">MNISKPTKFQHNIHATFDPHIGDVVLCKSKSLMTDVKEMNISGPTEFKHNIHAKCDPRTGKVVMFSPTVESSKNQDDESYDCNNCNELYYQWKRDQVKIKELQEENHFMLAMAARLCLCANNTDGCSAFDNEFGYSSYGNVKMREFTESMNFIAQALITMENEQRWCDKTMREEIEELKNEISMLQKQLKESRLSKIKEIKATIVQAQHQFHSAKQDFELRVERTEKELYMLKSHLIDLQAENESLRQKMRNAKILFTEWHSTSSRVSSALNQDMSVLELKKENELLKKDLQQIDSDRNRLKEEVTTTMHQLLRTSNSSPRPTVGDNFDSEDNDKNGNVDCRNQHTTSSGKQVSYNITASAVNFIDKSSVKYDHGGGEISETVI</sequence>
<dbReference type="OrthoDB" id="6105876at2759"/>
<dbReference type="InterPro" id="IPR036936">
    <property type="entry name" value="CRIB_dom_sf"/>
</dbReference>
<feature type="domain" description="CRIB" evidence="3">
    <location>
        <begin position="41"/>
        <end position="54"/>
    </location>
</feature>
<dbReference type="PROSITE" id="PS50108">
    <property type="entry name" value="CRIB"/>
    <property type="match status" value="1"/>
</dbReference>
<dbReference type="EMBL" id="UYJE01000040">
    <property type="protein sequence ID" value="VDH89402.1"/>
    <property type="molecule type" value="Genomic_DNA"/>
</dbReference>
<comment type="caution">
    <text evidence="4">The sequence shown here is derived from an EMBL/GenBank/DDBJ whole genome shotgun (WGS) entry which is preliminary data.</text>
</comment>
<feature type="coiled-coil region" evidence="1">
    <location>
        <begin position="168"/>
        <end position="304"/>
    </location>
</feature>
<organism evidence="4 5">
    <name type="scientific">Mytilus galloprovincialis</name>
    <name type="common">Mediterranean mussel</name>
    <dbReference type="NCBI Taxonomy" id="29158"/>
    <lineage>
        <taxon>Eukaryota</taxon>
        <taxon>Metazoa</taxon>
        <taxon>Spiralia</taxon>
        <taxon>Lophotrochozoa</taxon>
        <taxon>Mollusca</taxon>
        <taxon>Bivalvia</taxon>
        <taxon>Autobranchia</taxon>
        <taxon>Pteriomorphia</taxon>
        <taxon>Mytilida</taxon>
        <taxon>Mytiloidea</taxon>
        <taxon>Mytilidae</taxon>
        <taxon>Mytilinae</taxon>
        <taxon>Mytilus</taxon>
    </lineage>
</organism>
<keyword evidence="1" id="KW-0175">Coiled coil</keyword>
<feature type="region of interest" description="Disordered" evidence="2">
    <location>
        <begin position="315"/>
        <end position="349"/>
    </location>
</feature>
<evidence type="ECO:0000313" key="4">
    <source>
        <dbReference type="EMBL" id="VDH89402.1"/>
    </source>
</evidence>
<evidence type="ECO:0000313" key="5">
    <source>
        <dbReference type="Proteomes" id="UP000596742"/>
    </source>
</evidence>
<keyword evidence="5" id="KW-1185">Reference proteome</keyword>
<protein>
    <recommendedName>
        <fullName evidence="3">CRIB domain-containing protein</fullName>
    </recommendedName>
</protein>
<dbReference type="Gene3D" id="3.90.810.10">
    <property type="entry name" value="CRIB domain"/>
    <property type="match status" value="1"/>
</dbReference>
<dbReference type="InterPro" id="IPR000095">
    <property type="entry name" value="CRIB_dom"/>
</dbReference>